<evidence type="ECO:0000313" key="1">
    <source>
        <dbReference type="EMBL" id="AEP10294.1"/>
    </source>
</evidence>
<keyword evidence="2" id="KW-1185">Reference proteome</keyword>
<dbReference type="EMBL" id="CP002382">
    <property type="protein sequence ID" value="AEP10294.1"/>
    <property type="molecule type" value="Genomic_DNA"/>
</dbReference>
<proteinExistence type="predicted"/>
<name>G2KNP9_MICAA</name>
<dbReference type="AlphaFoldDB" id="G2KNP9"/>
<gene>
    <name evidence="1" type="ordered locus">MICA_1986</name>
</gene>
<accession>G2KNP9</accession>
<dbReference type="HOGENOM" id="CLU_3009177_0_0_5"/>
<reference evidence="1 2" key="1">
    <citation type="journal article" date="2011" name="BMC Genomics">
        <title>Genomic insights into an obligate epibiotic bacterial predator: Micavibrio aeruginosavorus ARL-13.</title>
        <authorList>
            <person name="Wang Z."/>
            <person name="Kadouri D."/>
            <person name="Wu M."/>
        </authorList>
    </citation>
    <scope>NUCLEOTIDE SEQUENCE [LARGE SCALE GENOMIC DNA]</scope>
    <source>
        <strain evidence="1 2">ARL-13</strain>
    </source>
</reference>
<dbReference type="Proteomes" id="UP000009286">
    <property type="component" value="Chromosome"/>
</dbReference>
<sequence length="56" mass="6649">MPKNTHPFQRDPVIVAATSDKLEYIRPSYSNPFAITRTEWRFSFQTFTNRVPGFKR</sequence>
<protein>
    <submittedName>
        <fullName evidence="1">Uncharacterized protein</fullName>
    </submittedName>
</protein>
<organism evidence="1 2">
    <name type="scientific">Micavibrio aeruginosavorus (strain ARL-13)</name>
    <dbReference type="NCBI Taxonomy" id="856793"/>
    <lineage>
        <taxon>Bacteria</taxon>
        <taxon>Pseudomonadati</taxon>
        <taxon>Bdellovibrionota</taxon>
        <taxon>Bdellovibrionia</taxon>
        <taxon>Bdellovibrionales</taxon>
        <taxon>Pseudobdellovibrionaceae</taxon>
        <taxon>Micavibrio</taxon>
    </lineage>
</organism>
<evidence type="ECO:0000313" key="2">
    <source>
        <dbReference type="Proteomes" id="UP000009286"/>
    </source>
</evidence>
<dbReference type="KEGG" id="mai:MICA_1986"/>